<dbReference type="CDD" id="cd06445">
    <property type="entry name" value="ATase"/>
    <property type="match status" value="1"/>
</dbReference>
<proteinExistence type="predicted"/>
<dbReference type="PROSITE" id="PS00374">
    <property type="entry name" value="MGMT"/>
    <property type="match status" value="1"/>
</dbReference>
<dbReference type="SUPFAM" id="SSF46767">
    <property type="entry name" value="Methylated DNA-protein cysteine methyltransferase, C-terminal domain"/>
    <property type="match status" value="1"/>
</dbReference>
<dbReference type="OrthoDB" id="372118at2157"/>
<organism evidence="8 9">
    <name type="scientific">Halogranum gelatinilyticum</name>
    <dbReference type="NCBI Taxonomy" id="660521"/>
    <lineage>
        <taxon>Archaea</taxon>
        <taxon>Methanobacteriati</taxon>
        <taxon>Methanobacteriota</taxon>
        <taxon>Stenosarchaea group</taxon>
        <taxon>Halobacteria</taxon>
        <taxon>Halobacteriales</taxon>
        <taxon>Haloferacaceae</taxon>
    </lineage>
</organism>
<evidence type="ECO:0000256" key="5">
    <source>
        <dbReference type="ARBA" id="ARBA00023204"/>
    </source>
</evidence>
<name>A0A1G9WGN1_9EURY</name>
<gene>
    <name evidence="8" type="ORF">SAMN04487949_2744</name>
</gene>
<evidence type="ECO:0000313" key="9">
    <source>
        <dbReference type="Proteomes" id="UP000199451"/>
    </source>
</evidence>
<evidence type="ECO:0000256" key="2">
    <source>
        <dbReference type="ARBA" id="ARBA00022603"/>
    </source>
</evidence>
<dbReference type="InterPro" id="IPR036388">
    <property type="entry name" value="WH-like_DNA-bd_sf"/>
</dbReference>
<keyword evidence="3 8" id="KW-0808">Transferase</keyword>
<evidence type="ECO:0000256" key="4">
    <source>
        <dbReference type="ARBA" id="ARBA00022763"/>
    </source>
</evidence>
<comment type="catalytic activity">
    <reaction evidence="1">
        <text>a 4-O-methyl-thymidine in DNA + L-cysteinyl-[protein] = a thymidine in DNA + S-methyl-L-cysteinyl-[protein]</text>
        <dbReference type="Rhea" id="RHEA:53428"/>
        <dbReference type="Rhea" id="RHEA-COMP:10131"/>
        <dbReference type="Rhea" id="RHEA-COMP:10132"/>
        <dbReference type="Rhea" id="RHEA-COMP:13555"/>
        <dbReference type="Rhea" id="RHEA-COMP:13556"/>
        <dbReference type="ChEBI" id="CHEBI:29950"/>
        <dbReference type="ChEBI" id="CHEBI:82612"/>
        <dbReference type="ChEBI" id="CHEBI:137386"/>
        <dbReference type="ChEBI" id="CHEBI:137387"/>
        <dbReference type="EC" id="2.1.1.63"/>
    </reaction>
</comment>
<dbReference type="InterPro" id="IPR014048">
    <property type="entry name" value="MethylDNA_cys_MeTrfase_DNA-bd"/>
</dbReference>
<evidence type="ECO:0000313" key="8">
    <source>
        <dbReference type="EMBL" id="SDM83413.1"/>
    </source>
</evidence>
<dbReference type="PANTHER" id="PTHR10815">
    <property type="entry name" value="METHYLATED-DNA--PROTEIN-CYSTEINE METHYLTRANSFERASE"/>
    <property type="match status" value="1"/>
</dbReference>
<dbReference type="Proteomes" id="UP000199451">
    <property type="component" value="Unassembled WGS sequence"/>
</dbReference>
<dbReference type="EMBL" id="FNHL01000003">
    <property type="protein sequence ID" value="SDM83413.1"/>
    <property type="molecule type" value="Genomic_DNA"/>
</dbReference>
<dbReference type="Gene3D" id="1.10.10.10">
    <property type="entry name" value="Winged helix-like DNA-binding domain superfamily/Winged helix DNA-binding domain"/>
    <property type="match status" value="1"/>
</dbReference>
<dbReference type="InterPro" id="IPR001497">
    <property type="entry name" value="MethylDNA_cys_MeTrfase_AS"/>
</dbReference>
<dbReference type="InterPro" id="IPR036217">
    <property type="entry name" value="MethylDNA_cys_MeTrfase_DNAb"/>
</dbReference>
<comment type="catalytic activity">
    <reaction evidence="6">
        <text>a 6-O-methyl-2'-deoxyguanosine in DNA + L-cysteinyl-[protein] = S-methyl-L-cysteinyl-[protein] + a 2'-deoxyguanosine in DNA</text>
        <dbReference type="Rhea" id="RHEA:24000"/>
        <dbReference type="Rhea" id="RHEA-COMP:10131"/>
        <dbReference type="Rhea" id="RHEA-COMP:10132"/>
        <dbReference type="Rhea" id="RHEA-COMP:11367"/>
        <dbReference type="Rhea" id="RHEA-COMP:11368"/>
        <dbReference type="ChEBI" id="CHEBI:29950"/>
        <dbReference type="ChEBI" id="CHEBI:82612"/>
        <dbReference type="ChEBI" id="CHEBI:85445"/>
        <dbReference type="ChEBI" id="CHEBI:85448"/>
        <dbReference type="EC" id="2.1.1.63"/>
    </reaction>
</comment>
<dbReference type="GO" id="GO:0003908">
    <property type="term" value="F:methylated-DNA-[protein]-cysteine S-methyltransferase activity"/>
    <property type="evidence" value="ECO:0007669"/>
    <property type="project" value="UniProtKB-EC"/>
</dbReference>
<feature type="domain" description="Methylated-DNA-[protein]-cysteine S-methyltransferase DNA binding" evidence="7">
    <location>
        <begin position="52"/>
        <end position="126"/>
    </location>
</feature>
<dbReference type="STRING" id="660521.SAMN04487949_2744"/>
<reference evidence="9" key="1">
    <citation type="submission" date="2016-10" db="EMBL/GenBank/DDBJ databases">
        <authorList>
            <person name="Varghese N."/>
            <person name="Submissions S."/>
        </authorList>
    </citation>
    <scope>NUCLEOTIDE SEQUENCE [LARGE SCALE GENOMIC DNA]</scope>
    <source>
        <strain evidence="9">CGMCC 1.10119</strain>
    </source>
</reference>
<accession>A0A1G9WGN1</accession>
<sequence>MRFDMLDSEMSLDESYLDVDEDELRARLAAYGRGELQAFDVPVDYPDGLLGDVMRLMSAIPYGETRTYGDLAADLGSSAQAVGQACGANPVPIVVPCHRVVAADGLGGFSAEAGTDLKRRLLALEAGESLARFSE</sequence>
<dbReference type="GO" id="GO:0032259">
    <property type="term" value="P:methylation"/>
    <property type="evidence" value="ECO:0007669"/>
    <property type="project" value="UniProtKB-KW"/>
</dbReference>
<dbReference type="RefSeq" id="WP_089698272.1">
    <property type="nucleotide sequence ID" value="NZ_FNHL01000003.1"/>
</dbReference>
<protein>
    <submittedName>
        <fullName evidence="8">Methylated-DNA-[protein]-cysteine S-methyltransferase</fullName>
    </submittedName>
</protein>
<dbReference type="GO" id="GO:0006281">
    <property type="term" value="P:DNA repair"/>
    <property type="evidence" value="ECO:0007669"/>
    <property type="project" value="UniProtKB-KW"/>
</dbReference>
<dbReference type="NCBIfam" id="TIGR00589">
    <property type="entry name" value="ogt"/>
    <property type="match status" value="1"/>
</dbReference>
<dbReference type="AlphaFoldDB" id="A0A1G9WGN1"/>
<evidence type="ECO:0000259" key="7">
    <source>
        <dbReference type="Pfam" id="PF01035"/>
    </source>
</evidence>
<dbReference type="Pfam" id="PF01035">
    <property type="entry name" value="DNA_binding_1"/>
    <property type="match status" value="1"/>
</dbReference>
<keyword evidence="5" id="KW-0234">DNA repair</keyword>
<evidence type="ECO:0000256" key="6">
    <source>
        <dbReference type="ARBA" id="ARBA00049348"/>
    </source>
</evidence>
<evidence type="ECO:0000256" key="1">
    <source>
        <dbReference type="ARBA" id="ARBA00001286"/>
    </source>
</evidence>
<keyword evidence="2 8" id="KW-0489">Methyltransferase</keyword>
<evidence type="ECO:0000256" key="3">
    <source>
        <dbReference type="ARBA" id="ARBA00022679"/>
    </source>
</evidence>
<keyword evidence="9" id="KW-1185">Reference proteome</keyword>
<dbReference type="PANTHER" id="PTHR10815:SF5">
    <property type="entry name" value="METHYLATED-DNA--PROTEIN-CYSTEINE METHYLTRANSFERASE"/>
    <property type="match status" value="1"/>
</dbReference>
<keyword evidence="4" id="KW-0227">DNA damage</keyword>